<accession>B1FI78</accession>
<dbReference type="Gene3D" id="3.40.50.720">
    <property type="entry name" value="NAD(P)-binding Rossmann-like Domain"/>
    <property type="match status" value="1"/>
</dbReference>
<dbReference type="EMBL" id="ABLC01000101">
    <property type="protein sequence ID" value="EDT02737.1"/>
    <property type="molecule type" value="Genomic_DNA"/>
</dbReference>
<name>B1FI78_9BURK</name>
<evidence type="ECO:0000313" key="2">
    <source>
        <dbReference type="Proteomes" id="UP000005463"/>
    </source>
</evidence>
<comment type="caution">
    <text evidence="1">The sequence shown here is derived from an EMBL/GenBank/DDBJ whole genome shotgun (WGS) entry which is preliminary data.</text>
</comment>
<sequence length="477" mass="51456">MPPCVSPCGDAMIEISELPGNLSRIDKIWLDRDGTAPKESRIARAARRLQIVVGADVANSHAKQVALLTVVNLAVKCFAAPVQVIAPDSVWAARTLVRVSLQSTLGNALEELGGQRHLEGVDPDRVHILLGDADPRRLSLRITFDGWKVSVGPAAQVARLPERPWCALAPLAAAAVAVGEVFASFARISVAAARRAIGFSLWRPDLPDDSSDSIGGAIDEAPVELSCFGLGHLGQAYLWALACLPFSTTKGSRIYLCDDDLVESPNLETGALLNSDTLGHPKTRVVSEWLMKRGFDTRLIERFVDGNYRRSDREPVIALSGFDDNEARQWLTQAGFPLIFDSGLGGEVGTFDSVAVHTWPNRRPAADLWPLESAQARREREERARRRAEANQGYGALAPDECGRVLVAGKSVAVPFVGAVSSAFVLSEMLRTLNAGPAFYDARFRVCALSDRALTASLRSGQAEPVSGIRCQQLACS</sequence>
<organism evidence="1 2">
    <name type="scientific">Burkholderia ambifaria IOP40-10</name>
    <dbReference type="NCBI Taxonomy" id="396596"/>
    <lineage>
        <taxon>Bacteria</taxon>
        <taxon>Pseudomonadati</taxon>
        <taxon>Pseudomonadota</taxon>
        <taxon>Betaproteobacteria</taxon>
        <taxon>Burkholderiales</taxon>
        <taxon>Burkholderiaceae</taxon>
        <taxon>Burkholderia</taxon>
        <taxon>Burkholderia cepacia complex</taxon>
    </lineage>
</organism>
<evidence type="ECO:0000313" key="1">
    <source>
        <dbReference type="EMBL" id="EDT02737.1"/>
    </source>
</evidence>
<dbReference type="AlphaFoldDB" id="B1FI78"/>
<protein>
    <submittedName>
        <fullName evidence="1">UBA/THIF-type NAD/FAD binding protein</fullName>
    </submittedName>
</protein>
<dbReference type="SUPFAM" id="SSF69572">
    <property type="entry name" value="Activating enzymes of the ubiquitin-like proteins"/>
    <property type="match status" value="1"/>
</dbReference>
<proteinExistence type="predicted"/>
<dbReference type="InterPro" id="IPR035985">
    <property type="entry name" value="Ubiquitin-activating_enz"/>
</dbReference>
<dbReference type="GO" id="GO:0008641">
    <property type="term" value="F:ubiquitin-like modifier activating enzyme activity"/>
    <property type="evidence" value="ECO:0007669"/>
    <property type="project" value="InterPro"/>
</dbReference>
<reference evidence="1 2" key="1">
    <citation type="submission" date="2008-03" db="EMBL/GenBank/DDBJ databases">
        <title>Sequencing of the draft genome and assembly of Burkholderia ambifaria IOP40-10.</title>
        <authorList>
            <consortium name="US DOE Joint Genome Institute (JGI-PGF)"/>
            <person name="Copeland A."/>
            <person name="Lucas S."/>
            <person name="Lapidus A."/>
            <person name="Glavina del Rio T."/>
            <person name="Dalin E."/>
            <person name="Tice H."/>
            <person name="Bruce D."/>
            <person name="Goodwin L."/>
            <person name="Pitluck S."/>
            <person name="Larimer F."/>
            <person name="Land M.L."/>
            <person name="Hauser L."/>
            <person name="Tiedje J."/>
            <person name="Richardson P."/>
        </authorList>
    </citation>
    <scope>NUCLEOTIDE SEQUENCE [LARGE SCALE GENOMIC DNA]</scope>
    <source>
        <strain evidence="1 2">IOP40-10</strain>
    </source>
</reference>
<dbReference type="PATRIC" id="fig|396596.7.peg.3835"/>
<dbReference type="Proteomes" id="UP000005463">
    <property type="component" value="Unassembled WGS sequence"/>
</dbReference>
<gene>
    <name evidence="1" type="ORF">BamIOP4010DRAFT_3738</name>
</gene>